<evidence type="ECO:0000256" key="2">
    <source>
        <dbReference type="ARBA" id="ARBA00022723"/>
    </source>
</evidence>
<dbReference type="OrthoDB" id="2837at2157"/>
<dbReference type="Proteomes" id="UP000029661">
    <property type="component" value="Chromosome"/>
</dbReference>
<dbReference type="Pfam" id="PF04015">
    <property type="entry name" value="DUF362"/>
    <property type="match status" value="1"/>
</dbReference>
<dbReference type="PANTHER" id="PTHR24960">
    <property type="entry name" value="PHOTOSYSTEM I IRON-SULFUR CENTER-RELATED"/>
    <property type="match status" value="1"/>
</dbReference>
<keyword evidence="1" id="KW-0004">4Fe-4S</keyword>
<feature type="domain" description="4Fe-4S ferredoxin-type" evidence="5">
    <location>
        <begin position="345"/>
        <end position="374"/>
    </location>
</feature>
<dbReference type="InterPro" id="IPR017900">
    <property type="entry name" value="4Fe4S_Fe_S_CS"/>
</dbReference>
<proteinExistence type="predicted"/>
<dbReference type="EMBL" id="CP006933">
    <property type="protein sequence ID" value="AIS32341.1"/>
    <property type="molecule type" value="Genomic_DNA"/>
</dbReference>
<evidence type="ECO:0000256" key="1">
    <source>
        <dbReference type="ARBA" id="ARBA00022485"/>
    </source>
</evidence>
<evidence type="ECO:0000313" key="7">
    <source>
        <dbReference type="Proteomes" id="UP000029661"/>
    </source>
</evidence>
<keyword evidence="4" id="KW-0411">Iron-sulfur</keyword>
<evidence type="ECO:0000256" key="4">
    <source>
        <dbReference type="ARBA" id="ARBA00023014"/>
    </source>
</evidence>
<evidence type="ECO:0000259" key="5">
    <source>
        <dbReference type="PROSITE" id="PS51379"/>
    </source>
</evidence>
<feature type="domain" description="4Fe-4S ferredoxin-type" evidence="5">
    <location>
        <begin position="308"/>
        <end position="337"/>
    </location>
</feature>
<dbReference type="SUPFAM" id="SSF54862">
    <property type="entry name" value="4Fe-4S ferredoxins"/>
    <property type="match status" value="1"/>
</dbReference>
<keyword evidence="2" id="KW-0479">Metal-binding</keyword>
<dbReference type="GeneID" id="24792693"/>
<dbReference type="STRING" id="2162.BRM9_1527"/>
<dbReference type="KEGG" id="mfc:BRM9_1527"/>
<protein>
    <submittedName>
        <fullName evidence="6">4Fe-4S ferredoxin iron-sulfur binding domain-containing protein</fullName>
    </submittedName>
</protein>
<gene>
    <name evidence="6" type="ORF">BRM9_1527</name>
</gene>
<evidence type="ECO:0000313" key="6">
    <source>
        <dbReference type="EMBL" id="AIS32341.1"/>
    </source>
</evidence>
<name>A0A089ZC03_METFO</name>
<reference evidence="6 7" key="1">
    <citation type="submission" date="2013-12" db="EMBL/GenBank/DDBJ databases">
        <title>The complete genome sequence of Methanobacterium sp. BRM9.</title>
        <authorList>
            <consortium name="Pastoral Greenhouse Gas Research Consortium"/>
            <person name="Kelly W.J."/>
            <person name="Leahy S.C."/>
            <person name="Perry R."/>
            <person name="Li D."/>
            <person name="Altermann E."/>
            <person name="Lambie S.C."/>
            <person name="Attwood G.T."/>
        </authorList>
    </citation>
    <scope>NUCLEOTIDE SEQUENCE [LARGE SCALE GENOMIC DNA]</scope>
    <source>
        <strain evidence="6 7">BRM9</strain>
    </source>
</reference>
<dbReference type="InterPro" id="IPR050157">
    <property type="entry name" value="PSI_iron-sulfur_center"/>
</dbReference>
<accession>A0A089ZC03</accession>
<dbReference type="GO" id="GO:0016491">
    <property type="term" value="F:oxidoreductase activity"/>
    <property type="evidence" value="ECO:0007669"/>
    <property type="project" value="UniProtKB-ARBA"/>
</dbReference>
<dbReference type="InterPro" id="IPR007160">
    <property type="entry name" value="DUF362"/>
</dbReference>
<dbReference type="GO" id="GO:0051539">
    <property type="term" value="F:4 iron, 4 sulfur cluster binding"/>
    <property type="evidence" value="ECO:0007669"/>
    <property type="project" value="UniProtKB-KW"/>
</dbReference>
<dbReference type="InterPro" id="IPR017896">
    <property type="entry name" value="4Fe4S_Fe-S-bd"/>
</dbReference>
<dbReference type="AlphaFoldDB" id="A0A089ZC03"/>
<dbReference type="PROSITE" id="PS00198">
    <property type="entry name" value="4FE4S_FER_1"/>
    <property type="match status" value="2"/>
</dbReference>
<keyword evidence="3" id="KW-0408">Iron</keyword>
<evidence type="ECO:0000256" key="3">
    <source>
        <dbReference type="ARBA" id="ARBA00023004"/>
    </source>
</evidence>
<dbReference type="PANTHER" id="PTHR24960:SF76">
    <property type="entry name" value="4FE-4S FERREDOXIN-TYPE DOMAIN-CONTAINING PROTEIN"/>
    <property type="match status" value="1"/>
</dbReference>
<dbReference type="Gene3D" id="3.30.70.20">
    <property type="match status" value="1"/>
</dbReference>
<organism evidence="6 7">
    <name type="scientific">Methanobacterium formicicum</name>
    <dbReference type="NCBI Taxonomy" id="2162"/>
    <lineage>
        <taxon>Archaea</taxon>
        <taxon>Methanobacteriati</taxon>
        <taxon>Methanobacteriota</taxon>
        <taxon>Methanomada group</taxon>
        <taxon>Methanobacteria</taxon>
        <taxon>Methanobacteriales</taxon>
        <taxon>Methanobacteriaceae</taxon>
        <taxon>Methanobacterium</taxon>
    </lineage>
</organism>
<dbReference type="Pfam" id="PF12837">
    <property type="entry name" value="Fer4_6"/>
    <property type="match status" value="1"/>
</dbReference>
<sequence>MGKTQVAVAECHSYSVPEVQEATKTCLDSLGGLKRFIKPGDRVLLKPNLLQAQPPEEYITTHPVLVEAVINLVKDAGGIPQVGDSPGGFDRNIEKYWRVTGLMEVCQRLDVELVNFETSGSYSKQRNGQKYHIARPVLDADLVINLPKIKTHGLTTFTGAIKNLYGTIPGFTKVEYHKQAPQPLQFAEKVVDIYALNQPCLHIVDGVVGMEGAGPSAGKPRKLGMILVAVDGVALDSVITRALGRDPLKIPTTRIAYQQGLGEADTDRIEVRGNIPHIDNFKWPPKLSSTLEVIPAPIARGIMKLWWTRPVIDPEKCNQCRKCQKSCPTQALKRPEKVEKDCTTYQPEFYYDDCINCLCCMEMCPRKAIYHKQSLLHRLTSLFSKS</sequence>
<dbReference type="GO" id="GO:0046872">
    <property type="term" value="F:metal ion binding"/>
    <property type="evidence" value="ECO:0007669"/>
    <property type="project" value="UniProtKB-KW"/>
</dbReference>
<dbReference type="RefSeq" id="WP_048085331.1">
    <property type="nucleotide sequence ID" value="NZ_CALCVY010000219.1"/>
</dbReference>
<dbReference type="PROSITE" id="PS51379">
    <property type="entry name" value="4FE4S_FER_2"/>
    <property type="match status" value="2"/>
</dbReference>